<evidence type="ECO:0000313" key="2">
    <source>
        <dbReference type="EMBL" id="MBT1701276.1"/>
    </source>
</evidence>
<feature type="signal peptide" evidence="1">
    <location>
        <begin position="1"/>
        <end position="19"/>
    </location>
</feature>
<dbReference type="AlphaFoldDB" id="A0AAP2DRQ1"/>
<reference evidence="2 3" key="1">
    <citation type="submission" date="2021-05" db="EMBL/GenBank/DDBJ databases">
        <title>A Polyphasic approach of four new species of the genus Ohtaekwangia: Ohtaekwangia histidinii sp. nov., Ohtaekwangia cretensis sp. nov., Ohtaekwangia indiensis sp. nov., Ohtaekwangia reichenbachii sp. nov. from diverse environment.</title>
        <authorList>
            <person name="Octaviana S."/>
        </authorList>
    </citation>
    <scope>NUCLEOTIDE SEQUENCE [LARGE SCALE GENOMIC DNA]</scope>
    <source>
        <strain evidence="2 3">PWU4</strain>
    </source>
</reference>
<dbReference type="RefSeq" id="WP_254169959.1">
    <property type="nucleotide sequence ID" value="NZ_JAHESF010000063.1"/>
</dbReference>
<protein>
    <recommendedName>
        <fullName evidence="4">TPM domain-containing protein</fullName>
    </recommendedName>
</protein>
<evidence type="ECO:0000256" key="1">
    <source>
        <dbReference type="SAM" id="SignalP"/>
    </source>
</evidence>
<name>A0AAP2DRQ1_9BACT</name>
<feature type="chain" id="PRO_5042825567" description="TPM domain-containing protein" evidence="1">
    <location>
        <begin position="20"/>
        <end position="330"/>
    </location>
</feature>
<gene>
    <name evidence="2" type="ORF">KK083_30570</name>
</gene>
<organism evidence="2 3">
    <name type="scientific">Chryseosolibacter histidini</name>
    <dbReference type="NCBI Taxonomy" id="2782349"/>
    <lineage>
        <taxon>Bacteria</taxon>
        <taxon>Pseudomonadati</taxon>
        <taxon>Bacteroidota</taxon>
        <taxon>Cytophagia</taxon>
        <taxon>Cytophagales</taxon>
        <taxon>Chryseotaleaceae</taxon>
        <taxon>Chryseosolibacter</taxon>
    </lineage>
</organism>
<dbReference type="Proteomes" id="UP001319200">
    <property type="component" value="Unassembled WGS sequence"/>
</dbReference>
<sequence length="330" mass="37592">MPFKVFTLFFVLCSMVATAQLPLNDQQFFSRIKPGGPLPEKLLATRTAVFYPHFIAAKDLETMQTSFQRAGIDAVIYFENDLLMAGRDVSMATAQYLITREIANLVFVQKKDNIYSLLITTFNQKANFVEQDQPAWDVQDVSLEELLRKLYRAAVGSLKKENFLINDFPETSLNIEPIKGRRSEFFGIDLKVDPLAVPRFNDAAMDTALAAIMKEYPFKYKFTDPNLAESDLRKQGLLFVLRFVHARDKIAKTVMGYDMTKSESAIVSITYPGTQSQVKNIPADTEVFKFYFKHIDSGNVYLGTKWDADDTWQQALINQLRGLKAEMKIP</sequence>
<evidence type="ECO:0008006" key="4">
    <source>
        <dbReference type="Google" id="ProtNLM"/>
    </source>
</evidence>
<comment type="caution">
    <text evidence="2">The sequence shown here is derived from an EMBL/GenBank/DDBJ whole genome shotgun (WGS) entry which is preliminary data.</text>
</comment>
<keyword evidence="1" id="KW-0732">Signal</keyword>
<proteinExistence type="predicted"/>
<dbReference type="EMBL" id="JAHESF010000063">
    <property type="protein sequence ID" value="MBT1701276.1"/>
    <property type="molecule type" value="Genomic_DNA"/>
</dbReference>
<evidence type="ECO:0000313" key="3">
    <source>
        <dbReference type="Proteomes" id="UP001319200"/>
    </source>
</evidence>
<keyword evidence="3" id="KW-1185">Reference proteome</keyword>
<accession>A0AAP2DRQ1</accession>